<dbReference type="KEGG" id="laq:GLA29479_3977"/>
<protein>
    <submittedName>
        <fullName evidence="1">Uncharacterized protein</fullName>
    </submittedName>
</protein>
<dbReference type="EMBL" id="CP011129">
    <property type="protein sequence ID" value="ALN82674.1"/>
    <property type="molecule type" value="Genomic_DNA"/>
</dbReference>
<name>A0A0S2FGR1_LYSAN</name>
<evidence type="ECO:0000313" key="2">
    <source>
        <dbReference type="Proteomes" id="UP000060787"/>
    </source>
</evidence>
<organism evidence="1 2">
    <name type="scientific">Lysobacter antibioticus</name>
    <dbReference type="NCBI Taxonomy" id="84531"/>
    <lineage>
        <taxon>Bacteria</taxon>
        <taxon>Pseudomonadati</taxon>
        <taxon>Pseudomonadota</taxon>
        <taxon>Gammaproteobacteria</taxon>
        <taxon>Lysobacterales</taxon>
        <taxon>Lysobacteraceae</taxon>
        <taxon>Lysobacter</taxon>
    </lineage>
</organism>
<sequence length="39" mass="4478">MTTRHFHRLSLPQECGCSSDGYWHAAHPCGRHREVVNNS</sequence>
<dbReference type="Proteomes" id="UP000060787">
    <property type="component" value="Chromosome"/>
</dbReference>
<evidence type="ECO:0000313" key="1">
    <source>
        <dbReference type="EMBL" id="ALN82674.1"/>
    </source>
</evidence>
<proteinExistence type="predicted"/>
<keyword evidence="2" id="KW-1185">Reference proteome</keyword>
<gene>
    <name evidence="1" type="ORF">LA76x_4566</name>
</gene>
<dbReference type="AlphaFoldDB" id="A0A0S2FGR1"/>
<accession>A0A0S2FGR1</accession>
<reference evidence="1 2" key="1">
    <citation type="journal article" date="2015" name="BMC Genomics">
        <title>Comparative genomics and metabolic profiling of the genus Lysobacter.</title>
        <authorList>
            <person name="de Bruijn I."/>
            <person name="Cheng X."/>
            <person name="de Jager V."/>
            <person name="Exposito R.G."/>
            <person name="Watrous J."/>
            <person name="Patel N."/>
            <person name="Postma J."/>
            <person name="Dorrestein P.C."/>
            <person name="Kobayashi D."/>
            <person name="Raaijmakers J.M."/>
        </authorList>
    </citation>
    <scope>NUCLEOTIDE SEQUENCE [LARGE SCALE GENOMIC DNA]</scope>
    <source>
        <strain evidence="1 2">76</strain>
    </source>
</reference>
<dbReference type="KEGG" id="lab:LA76x_4566"/>